<dbReference type="NCBIfam" id="NF033545">
    <property type="entry name" value="transpos_IS630"/>
    <property type="match status" value="1"/>
</dbReference>
<dbReference type="InterPro" id="IPR009057">
    <property type="entry name" value="Homeodomain-like_sf"/>
</dbReference>
<comment type="caution">
    <text evidence="4">The sequence shown here is derived from an EMBL/GenBank/DDBJ whole genome shotgun (WGS) entry which is preliminary data.</text>
</comment>
<dbReference type="Pfam" id="PF13358">
    <property type="entry name" value="DDE_3"/>
    <property type="match status" value="1"/>
</dbReference>
<organism evidence="4 5">
    <name type="scientific">Allochromatium humboldtianum</name>
    <dbReference type="NCBI Taxonomy" id="504901"/>
    <lineage>
        <taxon>Bacteria</taxon>
        <taxon>Pseudomonadati</taxon>
        <taxon>Pseudomonadota</taxon>
        <taxon>Gammaproteobacteria</taxon>
        <taxon>Chromatiales</taxon>
        <taxon>Chromatiaceae</taxon>
        <taxon>Allochromatium</taxon>
    </lineage>
</organism>
<dbReference type="InterPro" id="IPR047655">
    <property type="entry name" value="Transpos_IS630-like"/>
</dbReference>
<evidence type="ECO:0000259" key="2">
    <source>
        <dbReference type="Pfam" id="PF13358"/>
    </source>
</evidence>
<dbReference type="Proteomes" id="UP000592294">
    <property type="component" value="Unassembled WGS sequence"/>
</dbReference>
<dbReference type="PANTHER" id="PTHR46564:SF1">
    <property type="entry name" value="TRANSPOSASE"/>
    <property type="match status" value="1"/>
</dbReference>
<feature type="domain" description="Winged helix-turn helix" evidence="3">
    <location>
        <begin position="100"/>
        <end position="157"/>
    </location>
</feature>
<dbReference type="InterPro" id="IPR036397">
    <property type="entry name" value="RNaseH_sf"/>
</dbReference>
<dbReference type="RefSeq" id="WP_176978370.1">
    <property type="nucleotide sequence ID" value="NZ_JABZEO010000033.1"/>
</dbReference>
<reference evidence="4 5" key="1">
    <citation type="submission" date="2020-06" db="EMBL/GenBank/DDBJ databases">
        <title>Whole-genome sequence of Allochromatium humboldtianum DSM 21881, type strain.</title>
        <authorList>
            <person name="Kyndt J.A."/>
            <person name="Meyer T.E."/>
        </authorList>
    </citation>
    <scope>NUCLEOTIDE SEQUENCE [LARGE SCALE GENOMIC DNA]</scope>
    <source>
        <strain evidence="4 5">DSM 21881</strain>
    </source>
</reference>
<evidence type="ECO:0000259" key="3">
    <source>
        <dbReference type="Pfam" id="PF13592"/>
    </source>
</evidence>
<dbReference type="Gene3D" id="3.30.420.10">
    <property type="entry name" value="Ribonuclease H-like superfamily/Ribonuclease H"/>
    <property type="match status" value="1"/>
</dbReference>
<accession>A0A850RLC4</accession>
<dbReference type="AlphaFoldDB" id="A0A850RLC4"/>
<dbReference type="SUPFAM" id="SSF46689">
    <property type="entry name" value="Homeodomain-like"/>
    <property type="match status" value="1"/>
</dbReference>
<evidence type="ECO:0000313" key="4">
    <source>
        <dbReference type="EMBL" id="NVZ11680.1"/>
    </source>
</evidence>
<feature type="domain" description="Tc1-like transposase DDE" evidence="2">
    <location>
        <begin position="174"/>
        <end position="315"/>
    </location>
</feature>
<dbReference type="Pfam" id="PF13384">
    <property type="entry name" value="HTH_23"/>
    <property type="match status" value="1"/>
</dbReference>
<feature type="compositionally biased region" description="Basic and acidic residues" evidence="1">
    <location>
        <begin position="385"/>
        <end position="403"/>
    </location>
</feature>
<dbReference type="InterPro" id="IPR038717">
    <property type="entry name" value="Tc1-like_DDE_dom"/>
</dbReference>
<sequence>MKPNWLSDARLIPDEVMNYLRKIAVHAVEENHYSPEDVIKILGLSRSCMYDWLHRYKENGYEGLDTKKAPGVSPTVTEEMDAWLKRTVLNCTPEDFGYDTTLWTCDLLAKLLAEKYGVNVLGSTVNHHLHQLGLTSQKPNYIACEQDPAAVKQFLTEKFPKIQSFAKKVGADIGFEDEAAVDLRDRSGTTWGQRGIRPNVYVTGQRGRVNILSVVTAKGDLHYYVTEKSINSEEYIQFLEKLIDERDRAIFLIVDQASFHCSKQVRKFIWRHRDEIRLYYLPTYSPELNPDEHVWEEIKDKQLGRKPIKNKSELKQRTNTALKSLKDHAERVISFFHLPLKKILMVRCVNNIQLFDQRTAALVAEADAEARFRARVQRGQGQTERGLELLRKAAGEDDQESIR</sequence>
<dbReference type="EMBL" id="JABZEO010000033">
    <property type="protein sequence ID" value="NVZ11680.1"/>
    <property type="molecule type" value="Genomic_DNA"/>
</dbReference>
<name>A0A850RLC4_9GAMM</name>
<evidence type="ECO:0000313" key="5">
    <source>
        <dbReference type="Proteomes" id="UP000592294"/>
    </source>
</evidence>
<keyword evidence="5" id="KW-1185">Reference proteome</keyword>
<evidence type="ECO:0000256" key="1">
    <source>
        <dbReference type="SAM" id="MobiDB-lite"/>
    </source>
</evidence>
<dbReference type="GO" id="GO:0003676">
    <property type="term" value="F:nucleic acid binding"/>
    <property type="evidence" value="ECO:0007669"/>
    <property type="project" value="InterPro"/>
</dbReference>
<dbReference type="Pfam" id="PF13592">
    <property type="entry name" value="HTH_33"/>
    <property type="match status" value="1"/>
</dbReference>
<dbReference type="PANTHER" id="PTHR46564">
    <property type="entry name" value="TRANSPOSASE"/>
    <property type="match status" value="1"/>
</dbReference>
<protein>
    <submittedName>
        <fullName evidence="4">IS630 family transposase</fullName>
    </submittedName>
</protein>
<proteinExistence type="predicted"/>
<dbReference type="InterPro" id="IPR025959">
    <property type="entry name" value="Winged_HTH_dom"/>
</dbReference>
<feature type="region of interest" description="Disordered" evidence="1">
    <location>
        <begin position="381"/>
        <end position="403"/>
    </location>
</feature>
<gene>
    <name evidence="4" type="ORF">HW932_20755</name>
</gene>